<dbReference type="InterPro" id="IPR008979">
    <property type="entry name" value="Galactose-bd-like_sf"/>
</dbReference>
<dbReference type="RefSeq" id="WP_151140646.1">
    <property type="nucleotide sequence ID" value="NZ_WAGX01000002.1"/>
</dbReference>
<keyword evidence="2" id="KW-1185">Reference proteome</keyword>
<reference evidence="1 2" key="2">
    <citation type="submission" date="2020-02" db="EMBL/GenBank/DDBJ databases">
        <title>Candidatus Galacturonibacter soehngenii shows hetero-acetogenic catabolism of galacturonic acid but lacks a canonical carbon monoxide dehydrogenase/acetyl-CoA synthase complex.</title>
        <authorList>
            <person name="Diender M."/>
            <person name="Stouten G.R."/>
            <person name="Petersen J.F."/>
            <person name="Nielsen P.H."/>
            <person name="Dueholm M.S."/>
            <person name="Pronk J.T."/>
            <person name="Van Loosdrecht M.C.M."/>
        </authorList>
    </citation>
    <scope>NUCLEOTIDE SEQUENCE [LARGE SCALE GENOMIC DNA]</scope>
    <source>
        <strain evidence="1">GalUA</strain>
    </source>
</reference>
<dbReference type="AlphaFoldDB" id="A0A7V7QNZ1"/>
<comment type="caution">
    <text evidence="1">The sequence shown here is derived from an EMBL/GenBank/DDBJ whole genome shotgun (WGS) entry which is preliminary data.</text>
</comment>
<evidence type="ECO:0008006" key="3">
    <source>
        <dbReference type="Google" id="ProtNLM"/>
    </source>
</evidence>
<dbReference type="Proteomes" id="UP000461768">
    <property type="component" value="Unassembled WGS sequence"/>
</dbReference>
<organism evidence="1 2">
    <name type="scientific">Candidatus Galacturonatibacter soehngenii</name>
    <dbReference type="NCBI Taxonomy" id="2307010"/>
    <lineage>
        <taxon>Bacteria</taxon>
        <taxon>Bacillati</taxon>
        <taxon>Bacillota</taxon>
        <taxon>Clostridia</taxon>
        <taxon>Lachnospirales</taxon>
        <taxon>Lachnospiraceae</taxon>
        <taxon>Candidatus Galacturonatibacter</taxon>
    </lineage>
</organism>
<dbReference type="PANTHER" id="PTHR36848:SF2">
    <property type="entry name" value="SECRETED PROTEIN"/>
    <property type="match status" value="1"/>
</dbReference>
<protein>
    <recommendedName>
        <fullName evidence="3">Glycosyl hydrolases family 2 sugar binding domain-containing protein</fullName>
    </recommendedName>
</protein>
<dbReference type="InterPro" id="IPR053161">
    <property type="entry name" value="Ulvan_degrading_GH"/>
</dbReference>
<reference evidence="1 2" key="1">
    <citation type="submission" date="2019-09" db="EMBL/GenBank/DDBJ databases">
        <authorList>
            <person name="Valk L.C."/>
        </authorList>
    </citation>
    <scope>NUCLEOTIDE SEQUENCE [LARGE SCALE GENOMIC DNA]</scope>
    <source>
        <strain evidence="1">GalUA</strain>
    </source>
</reference>
<accession>A0A7V7QNZ1</accession>
<proteinExistence type="predicted"/>
<dbReference type="OrthoDB" id="9761519at2"/>
<dbReference type="NCBIfam" id="NF045579">
    <property type="entry name" value="rhamnoside_JR"/>
    <property type="match status" value="1"/>
</dbReference>
<evidence type="ECO:0000313" key="1">
    <source>
        <dbReference type="EMBL" id="KAB1441006.1"/>
    </source>
</evidence>
<dbReference type="Gene3D" id="2.60.120.260">
    <property type="entry name" value="Galactose-binding domain-like"/>
    <property type="match status" value="1"/>
</dbReference>
<gene>
    <name evidence="1" type="ORF">F7O84_00545</name>
</gene>
<evidence type="ECO:0000313" key="2">
    <source>
        <dbReference type="Proteomes" id="UP000461768"/>
    </source>
</evidence>
<dbReference type="PANTHER" id="PTHR36848">
    <property type="entry name" value="DNA-BINDING PROTEIN (PUTATIVE SECRETED PROTEIN)-RELATED"/>
    <property type="match status" value="1"/>
</dbReference>
<name>A0A7V7QNZ1_9FIRM</name>
<sequence length="822" mass="95510">MIENLKQSFLYPSEEFTPYPFWFWNDNLTEEKITNQINDFYQKGVNGFVIHPRIGIPKEIEYLSDEFMKYVLLAVKEAKKLNMKVILYDEAMYPSGSAHGMVVKKNPSYASKGLKVLEYPYTKEGIQLNDKKEGETIISTLAVQKVSDNEILADSIKKVDVINQRVHFDTKGEANWVVLVFVETFTKGNIRGIHFGEDDGEPFAPASADLLNSEAMKEFIKLTHERYYEVLSEYFGDTIIAMFTDEPCIMGRGDMTGLIPWTTNFLTYYVKQGNKELDLPFLFYRSNDIANMTVKQYEEAIHKKMEESYYHPIYTWCEQHKIAQTGHPHESDDIGFLKYFHIPAQDIVWRWVAPENGLAIRGQHSTMAKCTSDSARHRNVRRNGNECFACCGIDNIEWAFTAEDMKWYMDWMFVRGVNLLFPHAFYYSIDGPRRIGERPPDVGPNNIWWPFYNQISDYCKRMCELITDAVNQAQIAVLCGTRNLPWKIVTSLYENQIEFNYLENELFTSTQCRIEGGQLKIEKQNYRIILIEDYELINESNKKKLTQCIKEGIKIIVLHNEKSEKIAGMIELDKVENAADIVVKYLKRDFVTKTPVKELRMTHLKKGDCEFYYFVNEGEEAIKTDATIHTIGTIEKWDAMLGEIKKIDIVKEINEDSMKIELVLKRREAVIYYIKKETLPTIKKIYQEPECTTIDLKDSWRMGTTLDSMKENNELIPFNEIEEYKHFSGTMLYQTTFSFEGREKQFIELDLGQVHEIAQVSLNGKQLKAALWGPYVFDISNILINGMNTLCIEVRNTRSNQICKISRTSGLIGPVRIHIFTK</sequence>
<dbReference type="EMBL" id="WAGX01000002">
    <property type="protein sequence ID" value="KAB1441006.1"/>
    <property type="molecule type" value="Genomic_DNA"/>
</dbReference>
<dbReference type="SUPFAM" id="SSF49785">
    <property type="entry name" value="Galactose-binding domain-like"/>
    <property type="match status" value="1"/>
</dbReference>